<dbReference type="InterPro" id="IPR000485">
    <property type="entry name" value="AsnC-type_HTH_dom"/>
</dbReference>
<dbReference type="GO" id="GO:0006355">
    <property type="term" value="P:regulation of DNA-templated transcription"/>
    <property type="evidence" value="ECO:0007669"/>
    <property type="project" value="UniProtKB-ARBA"/>
</dbReference>
<keyword evidence="6" id="KW-1185">Reference proteome</keyword>
<evidence type="ECO:0000256" key="1">
    <source>
        <dbReference type="ARBA" id="ARBA00023015"/>
    </source>
</evidence>
<comment type="caution">
    <text evidence="5">The sequence shown here is derived from an EMBL/GenBank/DDBJ whole genome shotgun (WGS) entry which is preliminary data.</text>
</comment>
<evidence type="ECO:0000259" key="4">
    <source>
        <dbReference type="PROSITE" id="PS50956"/>
    </source>
</evidence>
<dbReference type="FunFam" id="1.10.10.10:FF:000186">
    <property type="entry name" value="AsnC family transcriptional regulator"/>
    <property type="match status" value="1"/>
</dbReference>
<accession>A0AAW9RWA8</accession>
<keyword evidence="3" id="KW-0804">Transcription</keyword>
<dbReference type="AlphaFoldDB" id="A0AAW9RWA8"/>
<dbReference type="PRINTS" id="PR00033">
    <property type="entry name" value="HTHASNC"/>
</dbReference>
<dbReference type="InterPro" id="IPR011008">
    <property type="entry name" value="Dimeric_a/b-barrel"/>
</dbReference>
<dbReference type="RefSeq" id="WP_340330944.1">
    <property type="nucleotide sequence ID" value="NZ_JAZHOF010000007.1"/>
</dbReference>
<dbReference type="CDD" id="cd00090">
    <property type="entry name" value="HTH_ARSR"/>
    <property type="match status" value="1"/>
</dbReference>
<dbReference type="PANTHER" id="PTHR30154:SF34">
    <property type="entry name" value="TRANSCRIPTIONAL REGULATOR AZLB"/>
    <property type="match status" value="1"/>
</dbReference>
<organism evidence="5 6">
    <name type="scientific">Microbaculum marinum</name>
    <dbReference type="NCBI Taxonomy" id="1764581"/>
    <lineage>
        <taxon>Bacteria</taxon>
        <taxon>Pseudomonadati</taxon>
        <taxon>Pseudomonadota</taxon>
        <taxon>Alphaproteobacteria</taxon>
        <taxon>Hyphomicrobiales</taxon>
        <taxon>Tepidamorphaceae</taxon>
        <taxon>Microbaculum</taxon>
    </lineage>
</organism>
<evidence type="ECO:0000256" key="2">
    <source>
        <dbReference type="ARBA" id="ARBA00023125"/>
    </source>
</evidence>
<gene>
    <name evidence="5" type="ORF">V3328_17260</name>
</gene>
<dbReference type="SUPFAM" id="SSF54909">
    <property type="entry name" value="Dimeric alpha+beta barrel"/>
    <property type="match status" value="1"/>
</dbReference>
<dbReference type="GO" id="GO:0043200">
    <property type="term" value="P:response to amino acid"/>
    <property type="evidence" value="ECO:0007669"/>
    <property type="project" value="TreeGrafter"/>
</dbReference>
<keyword evidence="1" id="KW-0805">Transcription regulation</keyword>
<dbReference type="InterPro" id="IPR036390">
    <property type="entry name" value="WH_DNA-bd_sf"/>
</dbReference>
<feature type="domain" description="HTH asnC-type" evidence="4">
    <location>
        <begin position="2"/>
        <end position="63"/>
    </location>
</feature>
<dbReference type="InterPro" id="IPR036388">
    <property type="entry name" value="WH-like_DNA-bd_sf"/>
</dbReference>
<dbReference type="GO" id="GO:0043565">
    <property type="term" value="F:sequence-specific DNA binding"/>
    <property type="evidence" value="ECO:0007669"/>
    <property type="project" value="InterPro"/>
</dbReference>
<evidence type="ECO:0000313" key="5">
    <source>
        <dbReference type="EMBL" id="MEJ8573244.1"/>
    </source>
</evidence>
<dbReference type="Proteomes" id="UP001378188">
    <property type="component" value="Unassembled WGS sequence"/>
</dbReference>
<dbReference type="InterPro" id="IPR011991">
    <property type="entry name" value="ArsR-like_HTH"/>
</dbReference>
<dbReference type="Pfam" id="PF01037">
    <property type="entry name" value="AsnC_trans_reg"/>
    <property type="match status" value="1"/>
</dbReference>
<dbReference type="InterPro" id="IPR019887">
    <property type="entry name" value="Tscrpt_reg_AsnC/Lrp_C"/>
</dbReference>
<reference evidence="5 6" key="1">
    <citation type="submission" date="2024-02" db="EMBL/GenBank/DDBJ databases">
        <title>Genome analysis and characterization of Microbaculum marinisediminis sp. nov., isolated from marine sediment.</title>
        <authorList>
            <person name="Du Z.-J."/>
            <person name="Ye Y.-Q."/>
            <person name="Zhang Z.-R."/>
            <person name="Yuan S.-M."/>
            <person name="Zhang X.-Y."/>
        </authorList>
    </citation>
    <scope>NUCLEOTIDE SEQUENCE [LARGE SCALE GENOMIC DNA]</scope>
    <source>
        <strain evidence="5 6">SDUM1044001</strain>
    </source>
</reference>
<dbReference type="InterPro" id="IPR019888">
    <property type="entry name" value="Tscrpt_reg_AsnC-like"/>
</dbReference>
<dbReference type="PROSITE" id="PS50956">
    <property type="entry name" value="HTH_ASNC_2"/>
    <property type="match status" value="1"/>
</dbReference>
<dbReference type="Gene3D" id="1.10.10.10">
    <property type="entry name" value="Winged helix-like DNA-binding domain superfamily/Winged helix DNA-binding domain"/>
    <property type="match status" value="1"/>
</dbReference>
<sequence length="154" mass="17206">MIDRIDRKILRELQADGRMTNQALAEKVGLSPSPCLRRLKKLEDDGVIRGFTAIVDQEAYGLPINVFASIRLTRQSEEALAEFDAAVQKWDEVLDCFLMTGSRDYLLRVAVESLDAYERFLKSKLTRLGCVASIESSFALGVTKKTPVLPPISD</sequence>
<dbReference type="EMBL" id="JAZHOF010000007">
    <property type="protein sequence ID" value="MEJ8573244.1"/>
    <property type="molecule type" value="Genomic_DNA"/>
</dbReference>
<dbReference type="GO" id="GO:0005829">
    <property type="term" value="C:cytosol"/>
    <property type="evidence" value="ECO:0007669"/>
    <property type="project" value="TreeGrafter"/>
</dbReference>
<dbReference type="InterPro" id="IPR019885">
    <property type="entry name" value="Tscrpt_reg_HTH_AsnC-type_CS"/>
</dbReference>
<evidence type="ECO:0000256" key="3">
    <source>
        <dbReference type="ARBA" id="ARBA00023163"/>
    </source>
</evidence>
<dbReference type="Pfam" id="PF13412">
    <property type="entry name" value="HTH_24"/>
    <property type="match status" value="1"/>
</dbReference>
<dbReference type="SUPFAM" id="SSF46785">
    <property type="entry name" value="Winged helix' DNA-binding domain"/>
    <property type="match status" value="1"/>
</dbReference>
<name>A0AAW9RWA8_9HYPH</name>
<keyword evidence="2" id="KW-0238">DNA-binding</keyword>
<dbReference type="PANTHER" id="PTHR30154">
    <property type="entry name" value="LEUCINE-RESPONSIVE REGULATORY PROTEIN"/>
    <property type="match status" value="1"/>
</dbReference>
<protein>
    <submittedName>
        <fullName evidence="5">Lrp/AsnC family transcriptional regulator</fullName>
    </submittedName>
</protein>
<proteinExistence type="predicted"/>
<evidence type="ECO:0000313" key="6">
    <source>
        <dbReference type="Proteomes" id="UP001378188"/>
    </source>
</evidence>
<dbReference type="PROSITE" id="PS00519">
    <property type="entry name" value="HTH_ASNC_1"/>
    <property type="match status" value="1"/>
</dbReference>
<dbReference type="SMART" id="SM00344">
    <property type="entry name" value="HTH_ASNC"/>
    <property type="match status" value="1"/>
</dbReference>
<dbReference type="Gene3D" id="3.30.70.920">
    <property type="match status" value="1"/>
</dbReference>